<dbReference type="RefSeq" id="WP_351974404.1">
    <property type="nucleotide sequence ID" value="NZ_JBEPBX010000001.1"/>
</dbReference>
<keyword evidence="1" id="KW-0472">Membrane</keyword>
<evidence type="ECO:0000256" key="1">
    <source>
        <dbReference type="SAM" id="Phobius"/>
    </source>
</evidence>
<feature type="transmembrane region" description="Helical" evidence="1">
    <location>
        <begin position="96"/>
        <end position="116"/>
    </location>
</feature>
<protein>
    <submittedName>
        <fullName evidence="2">DUF6629 family protein</fullName>
    </submittedName>
</protein>
<comment type="caution">
    <text evidence="2">The sequence shown here is derived from an EMBL/GenBank/DDBJ whole genome shotgun (WGS) entry which is preliminary data.</text>
</comment>
<feature type="transmembrane region" description="Helical" evidence="1">
    <location>
        <begin position="37"/>
        <end position="55"/>
    </location>
</feature>
<proteinExistence type="predicted"/>
<sequence length="219" mass="22344">MCWSATADLMAGTGVAAVGAAAVAVTAHRRRPRDLPLAALPLLLGAHQIVEAVVWHSGGGAGPATTAWAVIALPVPALWVPLGVLLAAPPEARRRLFAPAAVGAATAAVLTLRLATGTVTADVRRHTVSYAIDLPYAPLLIAAYLVATVGALLLAPDRALRTLGGLVAAGALVCAVLWNTAFVSTWCAVAALASVTLLVRTVRRPPVLDPRRPDPLAAP</sequence>
<feature type="transmembrane region" description="Helical" evidence="1">
    <location>
        <begin position="136"/>
        <end position="155"/>
    </location>
</feature>
<organism evidence="2 3">
    <name type="scientific">Streptomyces xantholiticus</name>
    <dbReference type="NCBI Taxonomy" id="68285"/>
    <lineage>
        <taxon>Bacteria</taxon>
        <taxon>Bacillati</taxon>
        <taxon>Actinomycetota</taxon>
        <taxon>Actinomycetes</taxon>
        <taxon>Kitasatosporales</taxon>
        <taxon>Streptomycetaceae</taxon>
        <taxon>Streptomyces</taxon>
    </lineage>
</organism>
<feature type="transmembrane region" description="Helical" evidence="1">
    <location>
        <begin position="67"/>
        <end position="89"/>
    </location>
</feature>
<keyword evidence="1" id="KW-1133">Transmembrane helix</keyword>
<reference evidence="2 3" key="1">
    <citation type="submission" date="2024-06" db="EMBL/GenBank/DDBJ databases">
        <title>The Natural Products Discovery Center: Release of the First 8490 Sequenced Strains for Exploring Actinobacteria Biosynthetic Diversity.</title>
        <authorList>
            <person name="Kalkreuter E."/>
            <person name="Kautsar S.A."/>
            <person name="Yang D."/>
            <person name="Bader C.D."/>
            <person name="Teijaro C.N."/>
            <person name="Fluegel L."/>
            <person name="Davis C.M."/>
            <person name="Simpson J.R."/>
            <person name="Lauterbach L."/>
            <person name="Steele A.D."/>
            <person name="Gui C."/>
            <person name="Meng S."/>
            <person name="Li G."/>
            <person name="Viehrig K."/>
            <person name="Ye F."/>
            <person name="Su P."/>
            <person name="Kiefer A.F."/>
            <person name="Nichols A."/>
            <person name="Cepeda A.J."/>
            <person name="Yan W."/>
            <person name="Fan B."/>
            <person name="Jiang Y."/>
            <person name="Adhikari A."/>
            <person name="Zheng C.-J."/>
            <person name="Schuster L."/>
            <person name="Cowan T.M."/>
            <person name="Smanski M.J."/>
            <person name="Chevrette M.G."/>
            <person name="De Carvalho L.P.S."/>
            <person name="Shen B."/>
        </authorList>
    </citation>
    <scope>NUCLEOTIDE SEQUENCE [LARGE SCALE GENOMIC DNA]</scope>
    <source>
        <strain evidence="2 3">NPDC000837</strain>
    </source>
</reference>
<evidence type="ECO:0000313" key="2">
    <source>
        <dbReference type="EMBL" id="MER6611859.1"/>
    </source>
</evidence>
<accession>A0ABV1UM16</accession>
<keyword evidence="1" id="KW-0812">Transmembrane</keyword>
<gene>
    <name evidence="2" type="ORF">ABT276_00230</name>
</gene>
<feature type="transmembrane region" description="Helical" evidence="1">
    <location>
        <begin position="162"/>
        <end position="178"/>
    </location>
</feature>
<keyword evidence="3" id="KW-1185">Reference proteome</keyword>
<evidence type="ECO:0000313" key="3">
    <source>
        <dbReference type="Proteomes" id="UP001445472"/>
    </source>
</evidence>
<dbReference type="Proteomes" id="UP001445472">
    <property type="component" value="Unassembled WGS sequence"/>
</dbReference>
<dbReference type="InterPro" id="IPR046737">
    <property type="entry name" value="DUF6629"/>
</dbReference>
<dbReference type="Pfam" id="PF20334">
    <property type="entry name" value="DUF6629"/>
    <property type="match status" value="1"/>
</dbReference>
<dbReference type="EMBL" id="JBEPBX010000001">
    <property type="protein sequence ID" value="MER6611859.1"/>
    <property type="molecule type" value="Genomic_DNA"/>
</dbReference>
<feature type="transmembrane region" description="Helical" evidence="1">
    <location>
        <begin position="6"/>
        <end position="25"/>
    </location>
</feature>
<name>A0ABV1UM16_9ACTN</name>